<protein>
    <submittedName>
        <fullName evidence="3">Cocaine esterase</fullName>
        <ecNumber evidence="3">3.1.1.84</ecNumber>
    </submittedName>
</protein>
<feature type="domain" description="Xaa-Pro dipeptidyl-peptidase C-terminal" evidence="2">
    <location>
        <begin position="301"/>
        <end position="560"/>
    </location>
</feature>
<dbReference type="InterPro" id="IPR013736">
    <property type="entry name" value="Xaa-Pro_dipept_C"/>
</dbReference>
<dbReference type="InterPro" id="IPR000383">
    <property type="entry name" value="Xaa-Pro-like_dom"/>
</dbReference>
<name>A0A1X9MHC3_9BACI</name>
<dbReference type="InterPro" id="IPR050585">
    <property type="entry name" value="Xaa-Pro_dipeptidyl-ppase/CocE"/>
</dbReference>
<dbReference type="Pfam" id="PF02129">
    <property type="entry name" value="Peptidase_S15"/>
    <property type="match status" value="1"/>
</dbReference>
<dbReference type="Gene3D" id="3.40.50.1820">
    <property type="entry name" value="alpha/beta hydrolase"/>
    <property type="match status" value="1"/>
</dbReference>
<dbReference type="STRING" id="199441.BkAM31D_25030"/>
<sequence>MVFNIRDSKERTVLTVFPHEIEKVESVFIPMSDGSKLSATIWLPKDADENPVPAILEYIPYRKNDFTAIRDSVRHPYFAGHGYASIRVDIRGSGESDGFLQDEYLKQEQDDALDVLSWIEKQSWSTGAVGMIGKSWGGFNSLQVAARNHRALKAIITLCSTDDRYSDDVHYRGGNVLASDMLWWASTMLAYNARPQDPNVVGESWKENWLERLEKTPPFVEEWLSHQRRDDYWKHGSVCEDFSNIKVPVFAVSGWQDGYTDSVFRILENIPNSKGLIGPWAHEYPEVATPEPAIGFLQECLRFWDKWLKGMETGIMEEPRLISWIQDSERPAVTYEKRPGKWVADPAWPSPSVEHQSWWLSGSKLKSHFSTPAQNAAVVIPSVQEHGFYSGVFCPFGQPGDLPADQRLENGKAVVFTSEPLEETIELLGHPVFHAELSADQEDALLVVRLMDKAPTGESTLISWGMLNLTHRESHENPKKLVPGETYNVQIQLDSLGQQIPKGHQLEIAVSPTYWPSAWPSPKPVTLTLYPGSGTRLELPVRTPQTTDEKWGHFKAPETAAVMEREVIRREKRTREVIHDPINGVWKLKDFSDEGERRLLNNGVQYGSKNKNTWTIKENDPLSACAQCEWELTLKRDDRWDTKIETFSLMTSDETNFYLVNTVTAYEGTEQIFTKTWEKAIKRDHV</sequence>
<dbReference type="Pfam" id="PF08530">
    <property type="entry name" value="PepX_C"/>
    <property type="match status" value="1"/>
</dbReference>
<dbReference type="PANTHER" id="PTHR43056:SF10">
    <property type="entry name" value="COCE_NOND FAMILY, PUTATIVE (AFU_ORTHOLOGUE AFUA_7G00600)-RELATED"/>
    <property type="match status" value="1"/>
</dbReference>
<proteinExistence type="predicted"/>
<evidence type="ECO:0000259" key="2">
    <source>
        <dbReference type="SMART" id="SM00939"/>
    </source>
</evidence>
<evidence type="ECO:0000313" key="4">
    <source>
        <dbReference type="Proteomes" id="UP000193006"/>
    </source>
</evidence>
<accession>A0A1X9MHC3</accession>
<dbReference type="InterPro" id="IPR005674">
    <property type="entry name" value="CocE/Ser_esterase"/>
</dbReference>
<dbReference type="EMBL" id="CP020814">
    <property type="protein sequence ID" value="ARK32865.1"/>
    <property type="molecule type" value="Genomic_DNA"/>
</dbReference>
<reference evidence="3 4" key="1">
    <citation type="submission" date="2017-04" db="EMBL/GenBank/DDBJ databases">
        <title>Bacillus krulwichiae AM31D Genome sequencing and assembly.</title>
        <authorList>
            <person name="Krulwich T.A."/>
            <person name="Anastor L."/>
            <person name="Ehrlich R."/>
            <person name="Ehrlich G.D."/>
            <person name="Janto B."/>
        </authorList>
    </citation>
    <scope>NUCLEOTIDE SEQUENCE [LARGE SCALE GENOMIC DNA]</scope>
    <source>
        <strain evidence="3 4">AM31D</strain>
    </source>
</reference>
<dbReference type="KEGG" id="bkw:BkAM31D_25030"/>
<dbReference type="InterPro" id="IPR029058">
    <property type="entry name" value="AB_hydrolase_fold"/>
</dbReference>
<evidence type="ECO:0000256" key="1">
    <source>
        <dbReference type="ARBA" id="ARBA00022801"/>
    </source>
</evidence>
<keyword evidence="4" id="KW-1185">Reference proteome</keyword>
<dbReference type="Gene3D" id="1.10.3020.10">
    <property type="entry name" value="alpha-amino acid ester hydrolase ( Helical cap domain)"/>
    <property type="match status" value="1"/>
</dbReference>
<keyword evidence="1 3" id="KW-0378">Hydrolase</keyword>
<dbReference type="InterPro" id="IPR008979">
    <property type="entry name" value="Galactose-bd-like_sf"/>
</dbReference>
<gene>
    <name evidence="3" type="primary">cocE_4</name>
    <name evidence="3" type="ORF">BkAM31D_25030</name>
</gene>
<dbReference type="Gene3D" id="2.60.120.260">
    <property type="entry name" value="Galactose-binding domain-like"/>
    <property type="match status" value="1"/>
</dbReference>
<organism evidence="3 4">
    <name type="scientific">Halalkalibacter krulwichiae</name>
    <dbReference type="NCBI Taxonomy" id="199441"/>
    <lineage>
        <taxon>Bacteria</taxon>
        <taxon>Bacillati</taxon>
        <taxon>Bacillota</taxon>
        <taxon>Bacilli</taxon>
        <taxon>Bacillales</taxon>
        <taxon>Bacillaceae</taxon>
        <taxon>Halalkalibacter</taxon>
    </lineage>
</organism>
<dbReference type="SMART" id="SM00939">
    <property type="entry name" value="PepX_C"/>
    <property type="match status" value="1"/>
</dbReference>
<dbReference type="SUPFAM" id="SSF53474">
    <property type="entry name" value="alpha/beta-Hydrolases"/>
    <property type="match status" value="1"/>
</dbReference>
<dbReference type="RefSeq" id="WP_066155190.1">
    <property type="nucleotide sequence ID" value="NZ_CP020814.1"/>
</dbReference>
<dbReference type="AlphaFoldDB" id="A0A1X9MHC3"/>
<dbReference type="GO" id="GO:0008239">
    <property type="term" value="F:dipeptidyl-peptidase activity"/>
    <property type="evidence" value="ECO:0007669"/>
    <property type="project" value="InterPro"/>
</dbReference>
<evidence type="ECO:0000313" key="3">
    <source>
        <dbReference type="EMBL" id="ARK32865.1"/>
    </source>
</evidence>
<dbReference type="SUPFAM" id="SSF49785">
    <property type="entry name" value="Galactose-binding domain-like"/>
    <property type="match status" value="1"/>
</dbReference>
<dbReference type="EC" id="3.1.1.84" evidence="3"/>
<dbReference type="Proteomes" id="UP000193006">
    <property type="component" value="Chromosome"/>
</dbReference>
<dbReference type="NCBIfam" id="TIGR00976">
    <property type="entry name" value="CocE_NonD"/>
    <property type="match status" value="1"/>
</dbReference>
<dbReference type="PANTHER" id="PTHR43056">
    <property type="entry name" value="PEPTIDASE S9 PROLYL OLIGOPEPTIDASE"/>
    <property type="match status" value="1"/>
</dbReference>